<reference evidence="2 3" key="1">
    <citation type="submission" date="2019-07" db="EMBL/GenBank/DDBJ databases">
        <title>WGS assembly of Gossypium mustelinum.</title>
        <authorList>
            <person name="Chen Z.J."/>
            <person name="Sreedasyam A."/>
            <person name="Ando A."/>
            <person name="Song Q."/>
            <person name="De L."/>
            <person name="Hulse-Kemp A."/>
            <person name="Ding M."/>
            <person name="Ye W."/>
            <person name="Kirkbride R."/>
            <person name="Jenkins J."/>
            <person name="Plott C."/>
            <person name="Lovell J."/>
            <person name="Lin Y.-M."/>
            <person name="Vaughn R."/>
            <person name="Liu B."/>
            <person name="Li W."/>
            <person name="Simpson S."/>
            <person name="Scheffler B."/>
            <person name="Saski C."/>
            <person name="Grover C."/>
            <person name="Hu G."/>
            <person name="Conover J."/>
            <person name="Carlson J."/>
            <person name="Shu S."/>
            <person name="Boston L."/>
            <person name="Williams M."/>
            <person name="Peterson D."/>
            <person name="Mcgee K."/>
            <person name="Jones D."/>
            <person name="Wendel J."/>
            <person name="Stelly D."/>
            <person name="Grimwood J."/>
            <person name="Schmutz J."/>
        </authorList>
    </citation>
    <scope>NUCLEOTIDE SEQUENCE [LARGE SCALE GENOMIC DNA]</scope>
    <source>
        <strain evidence="2">1408120.09</strain>
    </source>
</reference>
<accession>A0A5D2WUS6</accession>
<evidence type="ECO:0000313" key="2">
    <source>
        <dbReference type="EMBL" id="TYJ05212.1"/>
    </source>
</evidence>
<sequence>MGNLKLNQSLSKTLVNLFIVLAIGIALFLSVGSQCRARPSSLAKFSAFRAENTLGSSYRSLGTMLPKGQPVPPSGPSPQIN</sequence>
<organism evidence="2 3">
    <name type="scientific">Gossypium mustelinum</name>
    <name type="common">Cotton</name>
    <name type="synonym">Gossypium caicoense</name>
    <dbReference type="NCBI Taxonomy" id="34275"/>
    <lineage>
        <taxon>Eukaryota</taxon>
        <taxon>Viridiplantae</taxon>
        <taxon>Streptophyta</taxon>
        <taxon>Embryophyta</taxon>
        <taxon>Tracheophyta</taxon>
        <taxon>Spermatophyta</taxon>
        <taxon>Magnoliopsida</taxon>
        <taxon>eudicotyledons</taxon>
        <taxon>Gunneridae</taxon>
        <taxon>Pentapetalae</taxon>
        <taxon>rosids</taxon>
        <taxon>malvids</taxon>
        <taxon>Malvales</taxon>
        <taxon>Malvaceae</taxon>
        <taxon>Malvoideae</taxon>
        <taxon>Gossypium</taxon>
    </lineage>
</organism>
<proteinExistence type="predicted"/>
<dbReference type="Proteomes" id="UP000323597">
    <property type="component" value="Chromosome A12"/>
</dbReference>
<keyword evidence="1" id="KW-0812">Transmembrane</keyword>
<evidence type="ECO:0000313" key="3">
    <source>
        <dbReference type="Proteomes" id="UP000323597"/>
    </source>
</evidence>
<dbReference type="AlphaFoldDB" id="A0A5D2WUS6"/>
<name>A0A5D2WUS6_GOSMU</name>
<evidence type="ECO:0000256" key="1">
    <source>
        <dbReference type="SAM" id="Phobius"/>
    </source>
</evidence>
<feature type="transmembrane region" description="Helical" evidence="1">
    <location>
        <begin position="14"/>
        <end position="32"/>
    </location>
</feature>
<gene>
    <name evidence="2" type="ORF">E1A91_A12G149600v1</name>
</gene>
<keyword evidence="1" id="KW-1133">Transmembrane helix</keyword>
<dbReference type="EMBL" id="CM017647">
    <property type="protein sequence ID" value="TYJ05212.1"/>
    <property type="molecule type" value="Genomic_DNA"/>
</dbReference>
<keyword evidence="1" id="KW-0472">Membrane</keyword>
<protein>
    <submittedName>
        <fullName evidence="2">Uncharacterized protein</fullName>
    </submittedName>
</protein>
<keyword evidence="3" id="KW-1185">Reference proteome</keyword>